<organism evidence="1 2">
    <name type="scientific">Caerostris extrusa</name>
    <name type="common">Bark spider</name>
    <name type="synonym">Caerostris bankana</name>
    <dbReference type="NCBI Taxonomy" id="172846"/>
    <lineage>
        <taxon>Eukaryota</taxon>
        <taxon>Metazoa</taxon>
        <taxon>Ecdysozoa</taxon>
        <taxon>Arthropoda</taxon>
        <taxon>Chelicerata</taxon>
        <taxon>Arachnida</taxon>
        <taxon>Araneae</taxon>
        <taxon>Araneomorphae</taxon>
        <taxon>Entelegynae</taxon>
        <taxon>Araneoidea</taxon>
        <taxon>Araneidae</taxon>
        <taxon>Caerostris</taxon>
    </lineage>
</organism>
<reference evidence="1 2" key="1">
    <citation type="submission" date="2021-06" db="EMBL/GenBank/DDBJ databases">
        <title>Caerostris extrusa draft genome.</title>
        <authorList>
            <person name="Kono N."/>
            <person name="Arakawa K."/>
        </authorList>
    </citation>
    <scope>NUCLEOTIDE SEQUENCE [LARGE SCALE GENOMIC DNA]</scope>
</reference>
<evidence type="ECO:0000313" key="1">
    <source>
        <dbReference type="EMBL" id="GIY72825.1"/>
    </source>
</evidence>
<protein>
    <submittedName>
        <fullName evidence="1">Uncharacterized protein</fullName>
    </submittedName>
</protein>
<comment type="caution">
    <text evidence="1">The sequence shown here is derived from an EMBL/GenBank/DDBJ whole genome shotgun (WGS) entry which is preliminary data.</text>
</comment>
<dbReference type="EMBL" id="BPLR01014994">
    <property type="protein sequence ID" value="GIY72825.1"/>
    <property type="molecule type" value="Genomic_DNA"/>
</dbReference>
<gene>
    <name evidence="1" type="ORF">CEXT_637521</name>
</gene>
<proteinExistence type="predicted"/>
<accession>A0AAV4VU04</accession>
<name>A0AAV4VU04_CAEEX</name>
<keyword evidence="2" id="KW-1185">Reference proteome</keyword>
<dbReference type="Proteomes" id="UP001054945">
    <property type="component" value="Unassembled WGS sequence"/>
</dbReference>
<dbReference type="AlphaFoldDB" id="A0AAV4VU04"/>
<evidence type="ECO:0000313" key="2">
    <source>
        <dbReference type="Proteomes" id="UP001054945"/>
    </source>
</evidence>
<sequence>MDLRLKFWCRVSRRGKSILIMKRKKTPSDEKQLPFQRISLRQYHYLHAPFNKFIDDNPRGRWNPFNFNTKFLPKSLIVIDDAAKYNSDQSIIPNPRNIRQTNTNSISIECETKTLLKEVVFRGK</sequence>